<organism evidence="4 5">
    <name type="scientific">Brachybacterium tyrofermentans</name>
    <dbReference type="NCBI Taxonomy" id="47848"/>
    <lineage>
        <taxon>Bacteria</taxon>
        <taxon>Bacillati</taxon>
        <taxon>Actinomycetota</taxon>
        <taxon>Actinomycetes</taxon>
        <taxon>Micrococcales</taxon>
        <taxon>Dermabacteraceae</taxon>
        <taxon>Brachybacterium</taxon>
    </lineage>
</organism>
<sequence>MAKVDRDAQLLSIGGLAAASGLSPKALRLYAESGLLPPRRIDPFTGYRSYGADQVRRAQLIASLRGLGMGLARIQVLCDLEAAAAVSELRSWWRQEEADAFSRGAAVDDLVRDLGERPQEDTTMTASTADHPTASLQVATAAERGPVRTAQQDAVATRELPGGAVLLALADGFGTDDDLSARVLSAFVDAVGGGGAAGQDPSADPLAALEAAWSAAEALVPADGPDGATLTAALLHAGRLHVAHIGDTRVTLVRGTRIEAVTQDHTRLRSLVAAGRIAPEEVAAHPDRAVLNRALAAGAPTAPDLLIRRLEPGDLVLLSSDGLHAVVDPSALADALTAPAADVDQLADDLVALALEAGGPDNVAVALARI</sequence>
<feature type="domain" description="PPM-type phosphatase" evidence="3">
    <location>
        <begin position="135"/>
        <end position="370"/>
    </location>
</feature>
<evidence type="ECO:0000313" key="5">
    <source>
        <dbReference type="Proteomes" id="UP001595937"/>
    </source>
</evidence>
<reference evidence="5" key="1">
    <citation type="journal article" date="2019" name="Int. J. Syst. Evol. Microbiol.">
        <title>The Global Catalogue of Microorganisms (GCM) 10K type strain sequencing project: providing services to taxonomists for standard genome sequencing and annotation.</title>
        <authorList>
            <consortium name="The Broad Institute Genomics Platform"/>
            <consortium name="The Broad Institute Genome Sequencing Center for Infectious Disease"/>
            <person name="Wu L."/>
            <person name="Ma J."/>
        </authorList>
    </citation>
    <scope>NUCLEOTIDE SEQUENCE [LARGE SCALE GENOMIC DNA]</scope>
    <source>
        <strain evidence="5">CGMCC 1.16455</strain>
    </source>
</reference>
<gene>
    <name evidence="4" type="ORF">ACFPK8_09915</name>
</gene>
<evidence type="ECO:0000259" key="2">
    <source>
        <dbReference type="PROSITE" id="PS50937"/>
    </source>
</evidence>
<dbReference type="SUPFAM" id="SSF81606">
    <property type="entry name" value="PP2C-like"/>
    <property type="match status" value="1"/>
</dbReference>
<feature type="domain" description="HTH merR-type" evidence="2">
    <location>
        <begin position="10"/>
        <end position="80"/>
    </location>
</feature>
<dbReference type="PROSITE" id="PS51746">
    <property type="entry name" value="PPM_2"/>
    <property type="match status" value="1"/>
</dbReference>
<accession>A0ABW0FGS7</accession>
<dbReference type="InterPro" id="IPR009061">
    <property type="entry name" value="DNA-bd_dom_put_sf"/>
</dbReference>
<evidence type="ECO:0000256" key="1">
    <source>
        <dbReference type="ARBA" id="ARBA00023125"/>
    </source>
</evidence>
<evidence type="ECO:0000259" key="3">
    <source>
        <dbReference type="PROSITE" id="PS51746"/>
    </source>
</evidence>
<protein>
    <submittedName>
        <fullName evidence="4">MerR family transcriptional regulator</fullName>
    </submittedName>
</protein>
<dbReference type="InterPro" id="IPR036457">
    <property type="entry name" value="PPM-type-like_dom_sf"/>
</dbReference>
<dbReference type="PANTHER" id="PTHR30204">
    <property type="entry name" value="REDOX-CYCLING DRUG-SENSING TRANSCRIPTIONAL ACTIVATOR SOXR"/>
    <property type="match status" value="1"/>
</dbReference>
<keyword evidence="1" id="KW-0238">DNA-binding</keyword>
<evidence type="ECO:0000313" key="4">
    <source>
        <dbReference type="EMBL" id="MFC5297825.1"/>
    </source>
</evidence>
<proteinExistence type="predicted"/>
<keyword evidence="5" id="KW-1185">Reference proteome</keyword>
<dbReference type="Gene3D" id="1.10.1660.10">
    <property type="match status" value="1"/>
</dbReference>
<dbReference type="RefSeq" id="WP_377802398.1">
    <property type="nucleotide sequence ID" value="NZ_JBHSLN010000023.1"/>
</dbReference>
<dbReference type="Gene3D" id="3.60.40.10">
    <property type="entry name" value="PPM-type phosphatase domain"/>
    <property type="match status" value="1"/>
</dbReference>
<comment type="caution">
    <text evidence="4">The sequence shown here is derived from an EMBL/GenBank/DDBJ whole genome shotgun (WGS) entry which is preliminary data.</text>
</comment>
<name>A0ABW0FGS7_9MICO</name>
<dbReference type="SMART" id="SM00331">
    <property type="entry name" value="PP2C_SIG"/>
    <property type="match status" value="1"/>
</dbReference>
<dbReference type="InterPro" id="IPR001932">
    <property type="entry name" value="PPM-type_phosphatase-like_dom"/>
</dbReference>
<dbReference type="SMART" id="SM00422">
    <property type="entry name" value="HTH_MERR"/>
    <property type="match status" value="1"/>
</dbReference>
<dbReference type="SMART" id="SM00332">
    <property type="entry name" value="PP2Cc"/>
    <property type="match status" value="1"/>
</dbReference>
<dbReference type="CDD" id="cd00143">
    <property type="entry name" value="PP2Cc"/>
    <property type="match status" value="1"/>
</dbReference>
<dbReference type="Pfam" id="PF13411">
    <property type="entry name" value="MerR_1"/>
    <property type="match status" value="1"/>
</dbReference>
<dbReference type="PANTHER" id="PTHR30204:SF97">
    <property type="entry name" value="MERR FAMILY REGULATORY PROTEIN"/>
    <property type="match status" value="1"/>
</dbReference>
<dbReference type="Pfam" id="PF13672">
    <property type="entry name" value="PP2C_2"/>
    <property type="match status" value="1"/>
</dbReference>
<dbReference type="PROSITE" id="PS50937">
    <property type="entry name" value="HTH_MERR_2"/>
    <property type="match status" value="1"/>
</dbReference>
<dbReference type="EMBL" id="JBHSLN010000023">
    <property type="protein sequence ID" value="MFC5297825.1"/>
    <property type="molecule type" value="Genomic_DNA"/>
</dbReference>
<dbReference type="Proteomes" id="UP001595937">
    <property type="component" value="Unassembled WGS sequence"/>
</dbReference>
<dbReference type="InterPro" id="IPR000551">
    <property type="entry name" value="MerR-type_HTH_dom"/>
</dbReference>
<dbReference type="SUPFAM" id="SSF46955">
    <property type="entry name" value="Putative DNA-binding domain"/>
    <property type="match status" value="1"/>
</dbReference>
<dbReference type="InterPro" id="IPR047057">
    <property type="entry name" value="MerR_fam"/>
</dbReference>